<dbReference type="Pfam" id="PF01979">
    <property type="entry name" value="Amidohydro_1"/>
    <property type="match status" value="1"/>
</dbReference>
<keyword evidence="4" id="KW-1185">Reference proteome</keyword>
<evidence type="ECO:0000259" key="2">
    <source>
        <dbReference type="Pfam" id="PF01979"/>
    </source>
</evidence>
<dbReference type="Gene3D" id="3.20.20.140">
    <property type="entry name" value="Metal-dependent hydrolases"/>
    <property type="match status" value="2"/>
</dbReference>
<comment type="caution">
    <text evidence="3">The sequence shown here is derived from an EMBL/GenBank/DDBJ whole genome shotgun (WGS) entry which is preliminary data.</text>
</comment>
<reference evidence="3 4" key="1">
    <citation type="submission" date="2018-07" db="EMBL/GenBank/DDBJ databases">
        <title>Genomic Encyclopedia of Type Strains, Phase IV (KMG-IV): sequencing the most valuable type-strain genomes for metagenomic binning, comparative biology and taxonomic classification.</title>
        <authorList>
            <person name="Goeker M."/>
        </authorList>
    </citation>
    <scope>NUCLEOTIDE SEQUENCE [LARGE SCALE GENOMIC DNA]</scope>
    <source>
        <strain evidence="3 4">DSM 21410</strain>
    </source>
</reference>
<dbReference type="InterPro" id="IPR011059">
    <property type="entry name" value="Metal-dep_hydrolase_composite"/>
</dbReference>
<dbReference type="EMBL" id="QPJS01000006">
    <property type="protein sequence ID" value="RCX01951.1"/>
    <property type="molecule type" value="Genomic_DNA"/>
</dbReference>
<keyword evidence="3" id="KW-0378">Hydrolase</keyword>
<organism evidence="3 4">
    <name type="scientific">Schleiferia thermophila</name>
    <dbReference type="NCBI Taxonomy" id="884107"/>
    <lineage>
        <taxon>Bacteria</taxon>
        <taxon>Pseudomonadati</taxon>
        <taxon>Bacteroidota</taxon>
        <taxon>Flavobacteriia</taxon>
        <taxon>Flavobacteriales</taxon>
        <taxon>Schleiferiaceae</taxon>
        <taxon>Schleiferia</taxon>
    </lineage>
</organism>
<dbReference type="PANTHER" id="PTHR43135:SF3">
    <property type="entry name" value="ALPHA-D-RIBOSE 1-METHYLPHOSPHONATE 5-TRIPHOSPHATE DIPHOSPHATASE"/>
    <property type="match status" value="1"/>
</dbReference>
<evidence type="ECO:0000313" key="4">
    <source>
        <dbReference type="Proteomes" id="UP000253517"/>
    </source>
</evidence>
<dbReference type="GO" id="GO:0016810">
    <property type="term" value="F:hydrolase activity, acting on carbon-nitrogen (but not peptide) bonds"/>
    <property type="evidence" value="ECO:0007669"/>
    <property type="project" value="InterPro"/>
</dbReference>
<sequence>MKRILLIYMVLNVLYAAAQTEQPKPGITESDELITVYKDALVVTEPGATPQRLNIAVRKGRIIRISTQPPQPGEIVKDCSGMYLYPGFIDLMSNYGLSAAEQTPARRPLGPIKYDRTRHGARHWNDAIRSEFHSYEEFNYQKKQADDYQKAGITVVLTHRRDGIARGSGSLVLTGHASENHLILRERASMHYSFTKGSSTQPYPTSLMGSIALLRQLFSDVDWYRKGGRDGSINLAIASEAAALGLPAIFETRDFYDIWRIHALGREFSREFIILGSGREYQRVTDLKALKPKLILPLQLPKVPDVSSPLELKHITWEKLAHWDMAPFNPAILHREGITFAFTTHGLKDKKDLWRSLSEMLKAGLDTATALAAFTTVPAAWIGADDLIGRIKVGQVASFIGLEKPFGTEDNRVLLHLSYAENIFEPIIKPSPGVYTATLHDTTAQLLIYPSGNKLIYKWTATDTLDVVATLQAYNITLKIPLSKKNKTYRILEGTFTPNTISGYYLDQNGQLHTWTAHKTADLPDTSRPKSDSIRQIPDYTRFPFTAWGHKSPPPAEHLHIKGATIWTMEPQGKLENADIIIREGKIVAIGTNLPTPRGAQVLDAKGIHITPGIIDEHSHIAIYGGVNEGSHSITSEVRIGDVINPDDINIYRQLAGGVTAAQLLHGSANSIGGQSALVKLRWGALPEQMKISGAPGFIKFALGENVKQSNWGEGNVTRFPQTRMGVEQVFADAFNRAKEYDRRKKAAQKAKIPFRTDYQLEALSEILNGSRHITCHSYVQSEINMLMKLADSLGFKVNTFTHILEGYKVADKMKEHGANASSFSDWWAYKWEVKDAIPFNAAILTRVGVNTAINSDDAEMGRRLNQEAAKTVKYGGLSEVEALATVTINPARMLRIDHLTGSLKPGKDADLVLWNGHPLLSSSFPLATFVDGRRLYDYHSQNEHRLRIDEEKNKLIQKALSAIAQGKEKEKPKADQNFMYHCETIIQYAADEDLD</sequence>
<keyword evidence="1" id="KW-0732">Signal</keyword>
<dbReference type="RefSeq" id="WP_125039387.1">
    <property type="nucleotide sequence ID" value="NZ_BHZF01000001.1"/>
</dbReference>
<feature type="domain" description="Amidohydrolase-related" evidence="2">
    <location>
        <begin position="835"/>
        <end position="928"/>
    </location>
</feature>
<dbReference type="InterPro" id="IPR051781">
    <property type="entry name" value="Metallo-dep_Hydrolase"/>
</dbReference>
<dbReference type="InterPro" id="IPR006680">
    <property type="entry name" value="Amidohydro-rel"/>
</dbReference>
<evidence type="ECO:0000256" key="1">
    <source>
        <dbReference type="SAM" id="SignalP"/>
    </source>
</evidence>
<dbReference type="SUPFAM" id="SSF51338">
    <property type="entry name" value="Composite domain of metallo-dependent hydrolases"/>
    <property type="match status" value="2"/>
</dbReference>
<dbReference type="PANTHER" id="PTHR43135">
    <property type="entry name" value="ALPHA-D-RIBOSE 1-METHYLPHOSPHONATE 5-TRIPHOSPHATE DIPHOSPHATASE"/>
    <property type="match status" value="1"/>
</dbReference>
<feature type="chain" id="PRO_5017074747" evidence="1">
    <location>
        <begin position="19"/>
        <end position="996"/>
    </location>
</feature>
<dbReference type="AlphaFoldDB" id="A0A368ZYB3"/>
<feature type="signal peptide" evidence="1">
    <location>
        <begin position="1"/>
        <end position="18"/>
    </location>
</feature>
<accession>A0A368ZYB3</accession>
<proteinExistence type="predicted"/>
<dbReference type="SUPFAM" id="SSF51556">
    <property type="entry name" value="Metallo-dependent hydrolases"/>
    <property type="match status" value="2"/>
</dbReference>
<protein>
    <submittedName>
        <fullName evidence="3">Imidazolonepropionase-like amidohydrolase</fullName>
    </submittedName>
</protein>
<dbReference type="CDD" id="cd01309">
    <property type="entry name" value="Met_dep_hydrolase_C"/>
    <property type="match status" value="1"/>
</dbReference>
<dbReference type="Proteomes" id="UP000253517">
    <property type="component" value="Unassembled WGS sequence"/>
</dbReference>
<evidence type="ECO:0000313" key="3">
    <source>
        <dbReference type="EMBL" id="RCX01951.1"/>
    </source>
</evidence>
<gene>
    <name evidence="3" type="ORF">DES35_10652</name>
</gene>
<dbReference type="InterPro" id="IPR032466">
    <property type="entry name" value="Metal_Hydrolase"/>
</dbReference>
<name>A0A368ZYB3_9FLAO</name>